<dbReference type="NCBIfam" id="TIGR01733">
    <property type="entry name" value="AA-adenyl-dom"/>
    <property type="match status" value="1"/>
</dbReference>
<dbReference type="SUPFAM" id="SSF47336">
    <property type="entry name" value="ACP-like"/>
    <property type="match status" value="1"/>
</dbReference>
<dbReference type="InterPro" id="IPR045851">
    <property type="entry name" value="AMP-bd_C_sf"/>
</dbReference>
<dbReference type="AlphaFoldDB" id="A0A7I7Q7K1"/>
<dbReference type="Gene3D" id="1.10.1200.10">
    <property type="entry name" value="ACP-like"/>
    <property type="match status" value="1"/>
</dbReference>
<dbReference type="InterPro" id="IPR020459">
    <property type="entry name" value="AMP-binding"/>
</dbReference>
<evidence type="ECO:0000313" key="5">
    <source>
        <dbReference type="EMBL" id="BBY22243.1"/>
    </source>
</evidence>
<dbReference type="InterPro" id="IPR000873">
    <property type="entry name" value="AMP-dep_synth/lig_dom"/>
</dbReference>
<name>A0A7I7Q7K1_9MYCO</name>
<feature type="region of interest" description="Disordered" evidence="3">
    <location>
        <begin position="597"/>
        <end position="616"/>
    </location>
</feature>
<feature type="domain" description="Carrier" evidence="4">
    <location>
        <begin position="515"/>
        <end position="590"/>
    </location>
</feature>
<keyword evidence="1" id="KW-0596">Phosphopantetheine</keyword>
<accession>A0A7I7Q7K1</accession>
<gene>
    <name evidence="5" type="ORF">MSTO_24480</name>
</gene>
<dbReference type="InterPro" id="IPR010071">
    <property type="entry name" value="AA_adenyl_dom"/>
</dbReference>
<reference evidence="5 6" key="1">
    <citation type="journal article" date="2019" name="Emerg. Microbes Infect.">
        <title>Comprehensive subspecies identification of 175 nontuberculous mycobacteria species based on 7547 genomic profiles.</title>
        <authorList>
            <person name="Matsumoto Y."/>
            <person name="Kinjo T."/>
            <person name="Motooka D."/>
            <person name="Nabeya D."/>
            <person name="Jung N."/>
            <person name="Uechi K."/>
            <person name="Horii T."/>
            <person name="Iida T."/>
            <person name="Fujita J."/>
            <person name="Nakamura S."/>
        </authorList>
    </citation>
    <scope>NUCLEOTIDE SEQUENCE [LARGE SCALE GENOMIC DNA]</scope>
    <source>
        <strain evidence="5 6">JCM 17783</strain>
    </source>
</reference>
<dbReference type="GO" id="GO:0005829">
    <property type="term" value="C:cytosol"/>
    <property type="evidence" value="ECO:0007669"/>
    <property type="project" value="TreeGrafter"/>
</dbReference>
<dbReference type="Proteomes" id="UP000467130">
    <property type="component" value="Chromosome"/>
</dbReference>
<protein>
    <recommendedName>
        <fullName evidence="4">Carrier domain-containing protein</fullName>
    </recommendedName>
</protein>
<dbReference type="KEGG" id="msto:MSTO_24480"/>
<evidence type="ECO:0000256" key="1">
    <source>
        <dbReference type="ARBA" id="ARBA00022450"/>
    </source>
</evidence>
<dbReference type="PANTHER" id="PTHR45527">
    <property type="entry name" value="NONRIBOSOMAL PEPTIDE SYNTHETASE"/>
    <property type="match status" value="1"/>
</dbReference>
<dbReference type="InterPro" id="IPR036736">
    <property type="entry name" value="ACP-like_sf"/>
</dbReference>
<dbReference type="Pfam" id="PF13193">
    <property type="entry name" value="AMP-binding_C"/>
    <property type="match status" value="1"/>
</dbReference>
<dbReference type="SMART" id="SM00823">
    <property type="entry name" value="PKS_PP"/>
    <property type="match status" value="1"/>
</dbReference>
<keyword evidence="2" id="KW-0597">Phosphoprotein</keyword>
<dbReference type="InterPro" id="IPR020845">
    <property type="entry name" value="AMP-binding_CS"/>
</dbReference>
<dbReference type="Gene3D" id="3.30.300.30">
    <property type="match status" value="1"/>
</dbReference>
<dbReference type="Gene3D" id="3.40.50.12780">
    <property type="entry name" value="N-terminal domain of ligase-like"/>
    <property type="match status" value="1"/>
</dbReference>
<evidence type="ECO:0000256" key="3">
    <source>
        <dbReference type="SAM" id="MobiDB-lite"/>
    </source>
</evidence>
<evidence type="ECO:0000313" key="6">
    <source>
        <dbReference type="Proteomes" id="UP000467130"/>
    </source>
</evidence>
<dbReference type="GO" id="GO:0044550">
    <property type="term" value="P:secondary metabolite biosynthetic process"/>
    <property type="evidence" value="ECO:0007669"/>
    <property type="project" value="TreeGrafter"/>
</dbReference>
<dbReference type="SUPFAM" id="SSF56801">
    <property type="entry name" value="Acetyl-CoA synthetase-like"/>
    <property type="match status" value="1"/>
</dbReference>
<proteinExistence type="predicted"/>
<organism evidence="5 6">
    <name type="scientific">Mycobacterium stomatepiae</name>
    <dbReference type="NCBI Taxonomy" id="470076"/>
    <lineage>
        <taxon>Bacteria</taxon>
        <taxon>Bacillati</taxon>
        <taxon>Actinomycetota</taxon>
        <taxon>Actinomycetes</taxon>
        <taxon>Mycobacteriales</taxon>
        <taxon>Mycobacteriaceae</taxon>
        <taxon>Mycobacterium</taxon>
        <taxon>Mycobacterium simiae complex</taxon>
    </lineage>
</organism>
<dbReference type="PROSITE" id="PS50075">
    <property type="entry name" value="CARRIER"/>
    <property type="match status" value="1"/>
</dbReference>
<dbReference type="InterPro" id="IPR042099">
    <property type="entry name" value="ANL_N_sf"/>
</dbReference>
<dbReference type="InterPro" id="IPR025110">
    <property type="entry name" value="AMP-bd_C"/>
</dbReference>
<sequence length="616" mass="65865">MSYLEQELSYADLLGNATAISHAIQRRAPANAIVALTQRRGFELIATIVGITMAGCAYLPLDPAYPTRRLQYCLRDSGASLLIGDNVPGSDVQTVSFTKAVNESRHAGDAAIRTAASNDPAYIIYTSGSTGTPKGVVVEHRNVLALFAATATEFSLCESDVWTMFHSSSFDFSVWEMWGALLHGGRIVIVDEHTARSPKQFVELVDRQAITILSQTPTAFAPFSTEALATKAPLDALRLVIFGGERLEPAGLADWILARGTSSPELVNMYGITETTVHTTQRRLDINDVQRTGRSPIGRPLPGLGIHLLDASLAPVPEGKAGEIVVTGPGVARGYLNRPELDTQRFITLPLGLCGSLVRCYRSGDIARRDGDDLVYLGRADAQLKVRGYRIEPQEIETVLISIDGVNAAAVVAAQAGPGDDRLVAFVVDHSPVQRRLQNEAVTCLRPAARETEIREAVGALLPAHLCPNHVFFIDELPRSTNGKVDVVSLSARASDHLSKISGGAGAAVASTNKQDGSDDAGAVFEIVQRVLRLNPFEPDRDIFDAGATSLAVVRLLAEINAVLDLELVPADLADNSSPSGIARVAAERRNFAAPAETPLARAVSTKPPRRKGASL</sequence>
<dbReference type="EMBL" id="AP022587">
    <property type="protein sequence ID" value="BBY22243.1"/>
    <property type="molecule type" value="Genomic_DNA"/>
</dbReference>
<dbReference type="PROSITE" id="PS00455">
    <property type="entry name" value="AMP_BINDING"/>
    <property type="match status" value="1"/>
</dbReference>
<dbReference type="GO" id="GO:0031177">
    <property type="term" value="F:phosphopantetheine binding"/>
    <property type="evidence" value="ECO:0007669"/>
    <property type="project" value="InterPro"/>
</dbReference>
<dbReference type="Pfam" id="PF00501">
    <property type="entry name" value="AMP-binding"/>
    <property type="match status" value="1"/>
</dbReference>
<dbReference type="InterPro" id="IPR020806">
    <property type="entry name" value="PKS_PP-bd"/>
</dbReference>
<evidence type="ECO:0000259" key="4">
    <source>
        <dbReference type="PROSITE" id="PS50075"/>
    </source>
</evidence>
<dbReference type="PRINTS" id="PR00154">
    <property type="entry name" value="AMPBINDING"/>
</dbReference>
<evidence type="ECO:0000256" key="2">
    <source>
        <dbReference type="ARBA" id="ARBA00022553"/>
    </source>
</evidence>
<dbReference type="PANTHER" id="PTHR45527:SF1">
    <property type="entry name" value="FATTY ACID SYNTHASE"/>
    <property type="match status" value="1"/>
</dbReference>
<keyword evidence="6" id="KW-1185">Reference proteome</keyword>
<dbReference type="Pfam" id="PF00550">
    <property type="entry name" value="PP-binding"/>
    <property type="match status" value="1"/>
</dbReference>
<dbReference type="GO" id="GO:0043041">
    <property type="term" value="P:amino acid activation for nonribosomal peptide biosynthetic process"/>
    <property type="evidence" value="ECO:0007669"/>
    <property type="project" value="TreeGrafter"/>
</dbReference>
<dbReference type="InterPro" id="IPR009081">
    <property type="entry name" value="PP-bd_ACP"/>
</dbReference>